<evidence type="ECO:0000256" key="2">
    <source>
        <dbReference type="ARBA" id="ARBA00022617"/>
    </source>
</evidence>
<dbReference type="InterPro" id="IPR001486">
    <property type="entry name" value="Hemoglobin_trunc"/>
</dbReference>
<dbReference type="OrthoDB" id="25954at2"/>
<keyword evidence="2" id="KW-0349">Heme</keyword>
<reference evidence="5 6" key="1">
    <citation type="submission" date="2017-07" db="EMBL/GenBank/DDBJ databases">
        <title>Elstera cyanobacteriorum sp. nov., a novel bacterium isolated from cyanobacterial aggregates in a eutrophic lake.</title>
        <authorList>
            <person name="Cai H."/>
        </authorList>
    </citation>
    <scope>NUCLEOTIDE SEQUENCE [LARGE SCALE GENOMIC DNA]</scope>
    <source>
        <strain evidence="5 6">TH019</strain>
    </source>
</reference>
<gene>
    <name evidence="5" type="ORF">CHR90_04505</name>
</gene>
<name>A0A255XUG7_9PROT</name>
<dbReference type="Pfam" id="PF01152">
    <property type="entry name" value="Bac_globin"/>
    <property type="match status" value="1"/>
</dbReference>
<organism evidence="5 6">
    <name type="scientific">Elstera cyanobacteriorum</name>
    <dbReference type="NCBI Taxonomy" id="2022747"/>
    <lineage>
        <taxon>Bacteria</taxon>
        <taxon>Pseudomonadati</taxon>
        <taxon>Pseudomonadota</taxon>
        <taxon>Alphaproteobacteria</taxon>
        <taxon>Rhodospirillales</taxon>
        <taxon>Rhodospirillaceae</taxon>
        <taxon>Elstera</taxon>
    </lineage>
</organism>
<dbReference type="EMBL" id="NOXS01000027">
    <property type="protein sequence ID" value="OYQ20636.1"/>
    <property type="molecule type" value="Genomic_DNA"/>
</dbReference>
<dbReference type="CDD" id="cd08916">
    <property type="entry name" value="TrHb3_P"/>
    <property type="match status" value="1"/>
</dbReference>
<dbReference type="AlphaFoldDB" id="A0A255XUG7"/>
<keyword evidence="4" id="KW-0408">Iron</keyword>
<evidence type="ECO:0008006" key="7">
    <source>
        <dbReference type="Google" id="ProtNLM"/>
    </source>
</evidence>
<protein>
    <recommendedName>
        <fullName evidence="7">Preprotein translocase subunit TatC</fullName>
    </recommendedName>
</protein>
<dbReference type="GO" id="GO:0019825">
    <property type="term" value="F:oxygen binding"/>
    <property type="evidence" value="ECO:0007669"/>
    <property type="project" value="InterPro"/>
</dbReference>
<dbReference type="GO" id="GO:0020037">
    <property type="term" value="F:heme binding"/>
    <property type="evidence" value="ECO:0007669"/>
    <property type="project" value="InterPro"/>
</dbReference>
<dbReference type="GO" id="GO:0046872">
    <property type="term" value="F:metal ion binding"/>
    <property type="evidence" value="ECO:0007669"/>
    <property type="project" value="UniProtKB-KW"/>
</dbReference>
<dbReference type="RefSeq" id="WP_094407788.1">
    <property type="nucleotide sequence ID" value="NZ_BMJZ01000009.1"/>
</dbReference>
<accession>A0A255XUG7</accession>
<evidence type="ECO:0000256" key="4">
    <source>
        <dbReference type="ARBA" id="ARBA00023004"/>
    </source>
</evidence>
<keyword evidence="6" id="KW-1185">Reference proteome</keyword>
<evidence type="ECO:0000313" key="5">
    <source>
        <dbReference type="EMBL" id="OYQ20636.1"/>
    </source>
</evidence>
<comment type="caution">
    <text evidence="5">The sequence shown here is derived from an EMBL/GenBank/DDBJ whole genome shotgun (WGS) entry which is preliminary data.</text>
</comment>
<dbReference type="InterPro" id="IPR009050">
    <property type="entry name" value="Globin-like_sf"/>
</dbReference>
<evidence type="ECO:0000256" key="3">
    <source>
        <dbReference type="ARBA" id="ARBA00022723"/>
    </source>
</evidence>
<dbReference type="SUPFAM" id="SSF46458">
    <property type="entry name" value="Globin-like"/>
    <property type="match status" value="1"/>
</dbReference>
<evidence type="ECO:0000313" key="6">
    <source>
        <dbReference type="Proteomes" id="UP000216361"/>
    </source>
</evidence>
<evidence type="ECO:0000256" key="1">
    <source>
        <dbReference type="ARBA" id="ARBA00022448"/>
    </source>
</evidence>
<dbReference type="InterPro" id="IPR012292">
    <property type="entry name" value="Globin/Proto"/>
</dbReference>
<dbReference type="Proteomes" id="UP000216361">
    <property type="component" value="Unassembled WGS sequence"/>
</dbReference>
<proteinExistence type="predicted"/>
<keyword evidence="1" id="KW-0813">Transport</keyword>
<keyword evidence="3" id="KW-0479">Metal-binding</keyword>
<sequence length="133" mass="14741">MRASQITETSIEAMVYGFYDKVRADAALGPVFNRALDGKWEQHLPKMVAFWSGVLLGTGAYLGNPMGAHRALPPFPEALFDRWLSLFADQLAETFELAPSAVIMEKAQRMARAFRLGLYYDPAKVIAARSTVS</sequence>
<dbReference type="Gene3D" id="1.10.490.10">
    <property type="entry name" value="Globins"/>
    <property type="match status" value="1"/>
</dbReference>